<protein>
    <submittedName>
        <fullName evidence="1">Uncharacterized protein</fullName>
    </submittedName>
</protein>
<gene>
    <name evidence="1" type="ordered locus">MODMU_0707</name>
</gene>
<organism evidence="1 2">
    <name type="scientific">Modestobacter italicus (strain DSM 44449 / CECT 9708 / BC 501)</name>
    <dbReference type="NCBI Taxonomy" id="2732864"/>
    <lineage>
        <taxon>Bacteria</taxon>
        <taxon>Bacillati</taxon>
        <taxon>Actinomycetota</taxon>
        <taxon>Actinomycetes</taxon>
        <taxon>Geodermatophilales</taxon>
        <taxon>Geodermatophilaceae</taxon>
        <taxon>Modestobacter</taxon>
    </lineage>
</organism>
<evidence type="ECO:0000313" key="2">
    <source>
        <dbReference type="Proteomes" id="UP000006461"/>
    </source>
</evidence>
<keyword evidence="2" id="KW-1185">Reference proteome</keyword>
<reference evidence="1 2" key="1">
    <citation type="journal article" date="2012" name="J. Bacteriol.">
        <title>Genome Sequence of Radiation-Resistant Modestobacter marinus Strain BC501, a Representative Actinobacterium That Thrives on Calcareous Stone Surfaces.</title>
        <authorList>
            <person name="Normand P."/>
            <person name="Gury J."/>
            <person name="Pujic P."/>
            <person name="Chouaia B."/>
            <person name="Crotti E."/>
            <person name="Brusetti L."/>
            <person name="Daffonchio D."/>
            <person name="Vacherie B."/>
            <person name="Barbe V."/>
            <person name="Medigue C."/>
            <person name="Calteau A."/>
            <person name="Ghodhbane-Gtari F."/>
            <person name="Essoussi I."/>
            <person name="Nouioui I."/>
            <person name="Abbassi-Ghozzi I."/>
            <person name="Gtari M."/>
        </authorList>
    </citation>
    <scope>NUCLEOTIDE SEQUENCE [LARGE SCALE GENOMIC DNA]</scope>
    <source>
        <strain evidence="2">BC 501</strain>
    </source>
</reference>
<dbReference type="AlphaFoldDB" id="I4ERZ8"/>
<dbReference type="Proteomes" id="UP000006461">
    <property type="component" value="Chromosome"/>
</dbReference>
<dbReference type="EMBL" id="FO203431">
    <property type="protein sequence ID" value="CCH86161.1"/>
    <property type="molecule type" value="Genomic_DNA"/>
</dbReference>
<proteinExistence type="predicted"/>
<dbReference type="KEGG" id="mmar:MODMU_0707"/>
<dbReference type="HOGENOM" id="CLU_2991772_0_0_11"/>
<accession>I4ERZ8</accession>
<sequence>MFEAESTRWQCASAFERARFRSRRLAFGTRPDRRAWDDFAVGVRAIALTLGSGSLFG</sequence>
<name>I4ERZ8_MODI5</name>
<evidence type="ECO:0000313" key="1">
    <source>
        <dbReference type="EMBL" id="CCH86161.1"/>
    </source>
</evidence>